<keyword evidence="1 6" id="KW-0645">Protease</keyword>
<comment type="caution">
    <text evidence="9">The sequence shown here is derived from an EMBL/GenBank/DDBJ whole genome shotgun (WGS) entry which is preliminary data.</text>
</comment>
<dbReference type="SMART" id="SM00020">
    <property type="entry name" value="Tryp_SPc"/>
    <property type="match status" value="1"/>
</dbReference>
<dbReference type="Gene3D" id="2.40.10.10">
    <property type="entry name" value="Trypsin-like serine proteases"/>
    <property type="match status" value="1"/>
</dbReference>
<protein>
    <recommendedName>
        <fullName evidence="8">Peptidase S1 domain-containing protein</fullName>
    </recommendedName>
</protein>
<keyword evidence="2" id="KW-0732">Signal</keyword>
<dbReference type="InterPro" id="IPR018114">
    <property type="entry name" value="TRYPSIN_HIS"/>
</dbReference>
<evidence type="ECO:0000256" key="4">
    <source>
        <dbReference type="ARBA" id="ARBA00022825"/>
    </source>
</evidence>
<evidence type="ECO:0000256" key="1">
    <source>
        <dbReference type="ARBA" id="ARBA00022670"/>
    </source>
</evidence>
<dbReference type="CDD" id="cd00190">
    <property type="entry name" value="Tryp_SPc"/>
    <property type="match status" value="1"/>
</dbReference>
<accession>A0AAV2HMP8</accession>
<dbReference type="PROSITE" id="PS00134">
    <property type="entry name" value="TRYPSIN_HIS"/>
    <property type="match status" value="1"/>
</dbReference>
<dbReference type="PROSITE" id="PS50240">
    <property type="entry name" value="TRYPSIN_DOM"/>
    <property type="match status" value="1"/>
</dbReference>
<evidence type="ECO:0000256" key="5">
    <source>
        <dbReference type="ARBA" id="ARBA00023157"/>
    </source>
</evidence>
<feature type="region of interest" description="Disordered" evidence="7">
    <location>
        <begin position="111"/>
        <end position="130"/>
    </location>
</feature>
<gene>
    <name evidence="9" type="ORF">GSLYS_00009284001</name>
</gene>
<keyword evidence="3 6" id="KW-0378">Hydrolase</keyword>
<feature type="compositionally biased region" description="Low complexity" evidence="7">
    <location>
        <begin position="111"/>
        <end position="127"/>
    </location>
</feature>
<dbReference type="AlphaFoldDB" id="A0AAV2HMP8"/>
<organism evidence="9 10">
    <name type="scientific">Lymnaea stagnalis</name>
    <name type="common">Great pond snail</name>
    <name type="synonym">Helix stagnalis</name>
    <dbReference type="NCBI Taxonomy" id="6523"/>
    <lineage>
        <taxon>Eukaryota</taxon>
        <taxon>Metazoa</taxon>
        <taxon>Spiralia</taxon>
        <taxon>Lophotrochozoa</taxon>
        <taxon>Mollusca</taxon>
        <taxon>Gastropoda</taxon>
        <taxon>Heterobranchia</taxon>
        <taxon>Euthyneura</taxon>
        <taxon>Panpulmonata</taxon>
        <taxon>Hygrophila</taxon>
        <taxon>Lymnaeoidea</taxon>
        <taxon>Lymnaeidae</taxon>
        <taxon>Lymnaea</taxon>
    </lineage>
</organism>
<evidence type="ECO:0000256" key="3">
    <source>
        <dbReference type="ARBA" id="ARBA00022801"/>
    </source>
</evidence>
<evidence type="ECO:0000256" key="6">
    <source>
        <dbReference type="RuleBase" id="RU363034"/>
    </source>
</evidence>
<dbReference type="SUPFAM" id="SSF50494">
    <property type="entry name" value="Trypsin-like serine proteases"/>
    <property type="match status" value="1"/>
</dbReference>
<feature type="compositionally biased region" description="Polar residues" evidence="7">
    <location>
        <begin position="77"/>
        <end position="95"/>
    </location>
</feature>
<dbReference type="PANTHER" id="PTHR24252">
    <property type="entry name" value="ACROSIN-RELATED"/>
    <property type="match status" value="1"/>
</dbReference>
<name>A0AAV2HMP8_LYMST</name>
<sequence length="471" mass="53698">MIRRRRRQKETIHGGKRVSTTAGLPPPQRKPRQQRALQPLQNFALANTLNLGRTKTTPDVTQSLTQKRHVRRKLKHSFQSARRTQNPQKSRDTTTGYWERYGEGLQSTLIPSTTTTTERPPDTSTSTHLPVYMGTASPLVTRRFKLKQFFPRRKKDRVKELHLKTDELNLQYDVKGGNLDVEDVVNNFAGEPSTTPRPTPGVEVQDRTTEKPSTGWSLFPVCLRFIWTECGVSVTSMIVGGMPAQRGRWPWVVSLQLSWARRHVCGATLIHPQWVVTAAHCVAGPDFNSADEWRAVFWQHGSAQKIDYIIKHPDFVNGDNYPNDIALLRLSKAADVSGFDVRHACLPERERHQREWEECWIMGWGEAKDHMETELMELEVNIRKNSECSARWGWKRILNSHVCVGNGDRGACNGDSGGPLVCRRNGYHYLAGVTSWGVSGCQTTGYPSVFTRVAYYTDWIHDMLQTHTKER</sequence>
<evidence type="ECO:0000313" key="10">
    <source>
        <dbReference type="Proteomes" id="UP001497497"/>
    </source>
</evidence>
<feature type="region of interest" description="Disordered" evidence="7">
    <location>
        <begin position="188"/>
        <end position="209"/>
    </location>
</feature>
<feature type="region of interest" description="Disordered" evidence="7">
    <location>
        <begin position="1"/>
        <end position="95"/>
    </location>
</feature>
<evidence type="ECO:0000256" key="7">
    <source>
        <dbReference type="SAM" id="MobiDB-lite"/>
    </source>
</evidence>
<feature type="domain" description="Peptidase S1" evidence="8">
    <location>
        <begin position="238"/>
        <end position="465"/>
    </location>
</feature>
<keyword evidence="4 6" id="KW-0720">Serine protease</keyword>
<evidence type="ECO:0000256" key="2">
    <source>
        <dbReference type="ARBA" id="ARBA00022729"/>
    </source>
</evidence>
<keyword evidence="5" id="KW-1015">Disulfide bond</keyword>
<dbReference type="InterPro" id="IPR001314">
    <property type="entry name" value="Peptidase_S1A"/>
</dbReference>
<dbReference type="GO" id="GO:0006508">
    <property type="term" value="P:proteolysis"/>
    <property type="evidence" value="ECO:0007669"/>
    <property type="project" value="UniProtKB-KW"/>
</dbReference>
<dbReference type="Pfam" id="PF00089">
    <property type="entry name" value="Trypsin"/>
    <property type="match status" value="1"/>
</dbReference>
<dbReference type="InterPro" id="IPR033116">
    <property type="entry name" value="TRYPSIN_SER"/>
</dbReference>
<dbReference type="EMBL" id="CAXITT010000198">
    <property type="protein sequence ID" value="CAL1535324.1"/>
    <property type="molecule type" value="Genomic_DNA"/>
</dbReference>
<reference evidence="9 10" key="1">
    <citation type="submission" date="2024-04" db="EMBL/GenBank/DDBJ databases">
        <authorList>
            <consortium name="Genoscope - CEA"/>
            <person name="William W."/>
        </authorList>
    </citation>
    <scope>NUCLEOTIDE SEQUENCE [LARGE SCALE GENOMIC DNA]</scope>
</reference>
<dbReference type="InterPro" id="IPR001254">
    <property type="entry name" value="Trypsin_dom"/>
</dbReference>
<evidence type="ECO:0000313" key="9">
    <source>
        <dbReference type="EMBL" id="CAL1535324.1"/>
    </source>
</evidence>
<dbReference type="Proteomes" id="UP001497497">
    <property type="component" value="Unassembled WGS sequence"/>
</dbReference>
<evidence type="ECO:0000259" key="8">
    <source>
        <dbReference type="PROSITE" id="PS50240"/>
    </source>
</evidence>
<feature type="compositionally biased region" description="Basic residues" evidence="7">
    <location>
        <begin position="66"/>
        <end position="76"/>
    </location>
</feature>
<keyword evidence="10" id="KW-1185">Reference proteome</keyword>
<dbReference type="PRINTS" id="PR00722">
    <property type="entry name" value="CHYMOTRYPSIN"/>
</dbReference>
<dbReference type="PROSITE" id="PS00135">
    <property type="entry name" value="TRYPSIN_SER"/>
    <property type="match status" value="1"/>
</dbReference>
<dbReference type="InterPro" id="IPR043504">
    <property type="entry name" value="Peptidase_S1_PA_chymotrypsin"/>
</dbReference>
<dbReference type="InterPro" id="IPR009003">
    <property type="entry name" value="Peptidase_S1_PA"/>
</dbReference>
<proteinExistence type="predicted"/>
<dbReference type="FunFam" id="2.40.10.10:FF:000120">
    <property type="entry name" value="Putative serine protease"/>
    <property type="match status" value="1"/>
</dbReference>
<dbReference type="PANTHER" id="PTHR24252:SF11">
    <property type="entry name" value="ATRIAL NATRIURETIC PEPTIDE-CONVERTING ENZYME ISOFORM X1"/>
    <property type="match status" value="1"/>
</dbReference>
<dbReference type="GO" id="GO:0004252">
    <property type="term" value="F:serine-type endopeptidase activity"/>
    <property type="evidence" value="ECO:0007669"/>
    <property type="project" value="InterPro"/>
</dbReference>
<feature type="compositionally biased region" description="Polar residues" evidence="7">
    <location>
        <begin position="44"/>
        <end position="65"/>
    </location>
</feature>